<dbReference type="OrthoDB" id="2117972at2759"/>
<dbReference type="InterPro" id="IPR045464">
    <property type="entry name" value="Hrt3/FBXO9_C"/>
</dbReference>
<dbReference type="EMBL" id="KZ819605">
    <property type="protein sequence ID" value="PWN33107.1"/>
    <property type="molecule type" value="Genomic_DNA"/>
</dbReference>
<sequence length="231" mass="27259">GPDYMSIERLARTCWKFRQLTRAWSVWKMIVYETFYPPQIPQRISISTLLAEKHRNDWRTLFIDQPRVRMNGAYIASYQYTRPGVHEENVWVRVIHVVKFYRSIRFLPDGRVLSFTTTDPPQDTVRKMDPAFYAKGFATGRWTMHPDGLADDEILGRPKGAKIVIDDLNDKTLSRYNFRLILKLDGRNRGKWDRMEMLEYESINLVSGEICPLPMNHKKPFHFSPVRSYGI</sequence>
<dbReference type="RefSeq" id="XP_025353409.1">
    <property type="nucleotide sequence ID" value="XM_025495708.1"/>
</dbReference>
<dbReference type="InterPro" id="IPR036047">
    <property type="entry name" value="F-box-like_dom_sf"/>
</dbReference>
<evidence type="ECO:0000313" key="3">
    <source>
        <dbReference type="EMBL" id="PWN33107.1"/>
    </source>
</evidence>
<dbReference type="GeneID" id="37017489"/>
<dbReference type="SUPFAM" id="SSF81383">
    <property type="entry name" value="F-box domain"/>
    <property type="match status" value="1"/>
</dbReference>
<feature type="non-terminal residue" evidence="3">
    <location>
        <position position="1"/>
    </location>
</feature>
<organism evidence="3 4">
    <name type="scientific">Meira miltonrushii</name>
    <dbReference type="NCBI Taxonomy" id="1280837"/>
    <lineage>
        <taxon>Eukaryota</taxon>
        <taxon>Fungi</taxon>
        <taxon>Dikarya</taxon>
        <taxon>Basidiomycota</taxon>
        <taxon>Ustilaginomycotina</taxon>
        <taxon>Exobasidiomycetes</taxon>
        <taxon>Exobasidiales</taxon>
        <taxon>Brachybasidiaceae</taxon>
        <taxon>Meira</taxon>
    </lineage>
</organism>
<proteinExistence type="predicted"/>
<dbReference type="GO" id="GO:0005737">
    <property type="term" value="C:cytoplasm"/>
    <property type="evidence" value="ECO:0007669"/>
    <property type="project" value="TreeGrafter"/>
</dbReference>
<keyword evidence="1" id="KW-0833">Ubl conjugation pathway</keyword>
<dbReference type="GO" id="GO:0031146">
    <property type="term" value="P:SCF-dependent proteasomal ubiquitin-dependent protein catabolic process"/>
    <property type="evidence" value="ECO:0007669"/>
    <property type="project" value="TreeGrafter"/>
</dbReference>
<dbReference type="PANTHER" id="PTHR12874:SF9">
    <property type="entry name" value="F-BOX ONLY PROTEIN 48"/>
    <property type="match status" value="1"/>
</dbReference>
<evidence type="ECO:0000313" key="4">
    <source>
        <dbReference type="Proteomes" id="UP000245771"/>
    </source>
</evidence>
<dbReference type="Proteomes" id="UP000245771">
    <property type="component" value="Unassembled WGS sequence"/>
</dbReference>
<evidence type="ECO:0000259" key="2">
    <source>
        <dbReference type="Pfam" id="PF19270"/>
    </source>
</evidence>
<reference evidence="3 4" key="1">
    <citation type="journal article" date="2018" name="Mol. Biol. Evol.">
        <title>Broad Genomic Sampling Reveals a Smut Pathogenic Ancestry of the Fungal Clade Ustilaginomycotina.</title>
        <authorList>
            <person name="Kijpornyongpan T."/>
            <person name="Mondo S.J."/>
            <person name="Barry K."/>
            <person name="Sandor L."/>
            <person name="Lee J."/>
            <person name="Lipzen A."/>
            <person name="Pangilinan J."/>
            <person name="LaButti K."/>
            <person name="Hainaut M."/>
            <person name="Henrissat B."/>
            <person name="Grigoriev I.V."/>
            <person name="Spatafora J.W."/>
            <person name="Aime M.C."/>
        </authorList>
    </citation>
    <scope>NUCLEOTIDE SEQUENCE [LARGE SCALE GENOMIC DNA]</scope>
    <source>
        <strain evidence="3 4">MCA 3882</strain>
    </source>
</reference>
<dbReference type="GO" id="GO:0019005">
    <property type="term" value="C:SCF ubiquitin ligase complex"/>
    <property type="evidence" value="ECO:0007669"/>
    <property type="project" value="TreeGrafter"/>
</dbReference>
<dbReference type="Pfam" id="PF19270">
    <property type="entry name" value="FBO_C"/>
    <property type="match status" value="1"/>
</dbReference>
<protein>
    <recommendedName>
        <fullName evidence="2">F-box protein Hrt3/FBXO9 C-terminal domain-containing protein</fullName>
    </recommendedName>
</protein>
<gene>
    <name evidence="3" type="ORF">FA14DRAFT_104277</name>
</gene>
<feature type="domain" description="F-box protein Hrt3/FBXO9 C-terminal" evidence="2">
    <location>
        <begin position="49"/>
        <end position="208"/>
    </location>
</feature>
<dbReference type="InParanoid" id="A0A316V698"/>
<evidence type="ECO:0000256" key="1">
    <source>
        <dbReference type="ARBA" id="ARBA00022786"/>
    </source>
</evidence>
<keyword evidence="4" id="KW-1185">Reference proteome</keyword>
<feature type="non-terminal residue" evidence="3">
    <location>
        <position position="231"/>
    </location>
</feature>
<accession>A0A316V698</accession>
<name>A0A316V698_9BASI</name>
<dbReference type="STRING" id="1280837.A0A316V698"/>
<dbReference type="PANTHER" id="PTHR12874">
    <property type="entry name" value="F-BOX ONLY PROTEIN 48-RELATED"/>
    <property type="match status" value="1"/>
</dbReference>
<dbReference type="FunCoup" id="A0A316V698">
    <property type="interactions" value="60"/>
</dbReference>
<dbReference type="AlphaFoldDB" id="A0A316V698"/>